<evidence type="ECO:0000313" key="2">
    <source>
        <dbReference type="EMBL" id="BAP69108.1"/>
    </source>
</evidence>
<feature type="signal peptide" evidence="1">
    <location>
        <begin position="1"/>
        <end position="22"/>
    </location>
</feature>
<feature type="non-terminal residue" evidence="2">
    <location>
        <position position="206"/>
    </location>
</feature>
<accession>A0A090BHJ3</accession>
<evidence type="ECO:0000256" key="1">
    <source>
        <dbReference type="SAM" id="SignalP"/>
    </source>
</evidence>
<dbReference type="AlphaFoldDB" id="A0A090BHJ3"/>
<sequence>MLHLSRSLFLTIGLGQQSTVSAVQILPNLLNDGKEFSLKKRQTGRQQLVRVSVSQPYPQAGHSWPPVSKMASRRVLRASHVADLTFILPSCFCMRPRGLISTYMLHLSRSLFLTIGLGQQSTVSAVQILPNLLNDGKEFSLKKRQTGRQQLVRVSVSQPYPQAGHSWPPVSKMASRRVLRASHVADLTFILPSCFCMRPRGLISTY</sequence>
<protein>
    <submittedName>
        <fullName evidence="2">RxLR effector candidate protein</fullName>
    </submittedName>
</protein>
<keyword evidence="1" id="KW-0732">Signal</keyword>
<dbReference type="EMBL" id="AB922532">
    <property type="protein sequence ID" value="BAP69108.1"/>
    <property type="molecule type" value="mRNA"/>
</dbReference>
<proteinExistence type="evidence at transcript level"/>
<organism evidence="2">
    <name type="scientific">Hyaloperonospora arabidopsidis (strain Emoy2)</name>
    <name type="common">Downy mildew agent</name>
    <name type="synonym">Peronospora arabidopsidis</name>
    <dbReference type="NCBI Taxonomy" id="559515"/>
    <lineage>
        <taxon>Eukaryota</taxon>
        <taxon>Sar</taxon>
        <taxon>Stramenopiles</taxon>
        <taxon>Oomycota</taxon>
        <taxon>Peronosporomycetes</taxon>
        <taxon>Peronosporales</taxon>
        <taxon>Peronosporaceae</taxon>
        <taxon>Hyaloperonospora</taxon>
    </lineage>
</organism>
<feature type="chain" id="PRO_5001853134" evidence="1">
    <location>
        <begin position="23"/>
        <end position="206"/>
    </location>
</feature>
<gene>
    <name evidence="2" type="primary">HaRxLL453</name>
</gene>
<reference evidence="2" key="1">
    <citation type="journal article" date="2014" name="PLoS Pathog.">
        <title>Expression profiling during Arabidopsis/downy mildew interaction reveals a highly-expressed effector that attenuates responses to salicylic acid.</title>
        <authorList>
            <person name="Asai S."/>
            <person name="Rallapalli G."/>
            <person name="Piquerez S.J.M."/>
            <person name="Caillaud M.C."/>
            <person name="Furzer O.J."/>
            <person name="Ishaque N."/>
            <person name="Wirthmueller L."/>
            <person name="Fabro G."/>
            <person name="Shirasu K."/>
            <person name="Jones J.D.G."/>
        </authorList>
    </citation>
    <scope>NUCLEOTIDE SEQUENCE</scope>
    <source>
        <strain evidence="2">Emoy2</strain>
    </source>
</reference>
<name>A0A090BHJ3_HYAAE</name>